<keyword evidence="3 11" id="KW-0813">Transport</keyword>
<dbReference type="PANTHER" id="PTHR11453">
    <property type="entry name" value="ANION EXCHANGE PROTEIN"/>
    <property type="match status" value="1"/>
</dbReference>
<dbReference type="InterPro" id="IPR016152">
    <property type="entry name" value="PTrfase/Anion_transptr"/>
</dbReference>
<feature type="transmembrane region" description="Helical" evidence="11">
    <location>
        <begin position="390"/>
        <end position="413"/>
    </location>
</feature>
<dbReference type="GO" id="GO:0008509">
    <property type="term" value="F:monoatomic anion transmembrane transporter activity"/>
    <property type="evidence" value="ECO:0007669"/>
    <property type="project" value="InterPro"/>
</dbReference>
<dbReference type="PRINTS" id="PR01231">
    <property type="entry name" value="HCO3TRNSPORT"/>
</dbReference>
<dbReference type="Pfam" id="PF07565">
    <property type="entry name" value="Band_3_cyto"/>
    <property type="match status" value="2"/>
</dbReference>
<evidence type="ECO:0000256" key="10">
    <source>
        <dbReference type="ARBA" id="ARBA00049347"/>
    </source>
</evidence>
<keyword evidence="7 11" id="KW-1133">Transmembrane helix</keyword>
<dbReference type="Gene3D" id="1.10.287.570">
    <property type="entry name" value="Helical hairpin bin"/>
    <property type="match status" value="1"/>
</dbReference>
<comment type="subcellular location">
    <subcellularLocation>
        <location evidence="1">Cell membrane</location>
        <topology evidence="1">Multi-pass membrane protein</topology>
    </subcellularLocation>
    <subcellularLocation>
        <location evidence="11">Membrane</location>
        <topology evidence="11">Multi-pass membrane protein</topology>
    </subcellularLocation>
</comment>
<evidence type="ECO:0000313" key="15">
    <source>
        <dbReference type="EMBL" id="CAB1440418.1"/>
    </source>
</evidence>
<dbReference type="Proteomes" id="UP001153269">
    <property type="component" value="Unassembled WGS sequence"/>
</dbReference>
<feature type="transmembrane region" description="Helical" evidence="11">
    <location>
        <begin position="434"/>
        <end position="456"/>
    </location>
</feature>
<sequence>MEEGSDMSYEDNDSVLPSPVRLTPAGQSCIFDLARRNEEEEGEENEQPVAAIVIPFDSDAHLNMNTNATTRGDAQAYVELNELQGNTWQETSRWMGYEENLNTATGNWGSSHVSYLTFKSLIQLRKTMESGAIIFDLNANSLSAVAEKVADELLDKDEIHASDRDDLLRALLMRRSQVEGPVVTASGDIEMQTFSVTKKRESSDNMEASVVLSGVLDFLQKPVVAFVRLQDSVVMTSALESPVPIRFVFILVGPSQNGMDYTESGRAMGALMADWVFCLEAFLAQTDKDLTNAIADFMDCSIVIPPTEIQDKAMMDPVIEFQRKMLRDRLRPNDTRLAFGDRVKVKKLPEEPKEDPLARTGYPFGGMVKDIKRRYRHYLSDYTDALNPQVLAAVIFIYFAALSPAITFGGLLADKTEKMMGVSELMVSTSIQGVIFCIIAAQPVLVIGFSGPLLVFEEAFYAFCKSQGIEYIVGRIWVGMWLIVIVVIIVALEGSFLVRFISRFTQEIFSILISLIFIYETFNKLVKIFKTHPLILNYDHLNTTLDNPFHPVLAEHIEYHSDGNITVHELEVERPYPNTALLSMCLMFGCFFIAFFLRQFKNGHYFPGPIRRLIGDFGVPIAIFFMIALDICIEDAYTQKLVVPKGVQVTNPKARGWFINPMGEKKTFPIWMMAACCVPAVLVFILIFLESQITTLIVSKPERKMVKGSGFHFDLLLLVTMGGIASLFGVPWLSAATVRSVTHANALTVMTKGPKPEIEKVVEQRISGILVAIMVGVSIYMEPILKMIPMTALFGIFLYMGITSLSGIQMWDRILLLITPKKYHPSEAYATRVKTLRMHLFTLIQLMCLGLLWVVKMSPFSLALPFVLILTIPLRMLMTGRLFSVKEMKCLDADDAKVTFEEEPGVDVYNESPLP</sequence>
<dbReference type="InterPro" id="IPR011531">
    <property type="entry name" value="HCO3_transpt-like_TM_dom"/>
</dbReference>
<keyword evidence="8 11" id="KW-0406">Ion transport</keyword>
<dbReference type="FunFam" id="3.40.930.10:FF:000020">
    <property type="entry name" value="Anion exchange protein"/>
    <property type="match status" value="1"/>
</dbReference>
<feature type="transmembrane region" description="Helical" evidence="11">
    <location>
        <begin position="836"/>
        <end position="855"/>
    </location>
</feature>
<evidence type="ECO:0000256" key="7">
    <source>
        <dbReference type="ARBA" id="ARBA00022989"/>
    </source>
</evidence>
<feature type="domain" description="Band 3 cytoplasmic" evidence="14">
    <location>
        <begin position="75"/>
        <end position="178"/>
    </location>
</feature>
<evidence type="ECO:0000256" key="12">
    <source>
        <dbReference type="SAM" id="MobiDB-lite"/>
    </source>
</evidence>
<dbReference type="GO" id="GO:0005452">
    <property type="term" value="F:solute:inorganic anion antiporter activity"/>
    <property type="evidence" value="ECO:0007669"/>
    <property type="project" value="InterPro"/>
</dbReference>
<dbReference type="PROSITE" id="PS00220">
    <property type="entry name" value="ANION_EXCHANGER_2"/>
    <property type="match status" value="1"/>
</dbReference>
<feature type="transmembrane region" description="Helical" evidence="11">
    <location>
        <begin position="617"/>
        <end position="637"/>
    </location>
</feature>
<evidence type="ECO:0000256" key="6">
    <source>
        <dbReference type="ARBA" id="ARBA00022692"/>
    </source>
</evidence>
<dbReference type="GO" id="GO:0051453">
    <property type="term" value="P:regulation of intracellular pH"/>
    <property type="evidence" value="ECO:0007669"/>
    <property type="project" value="TreeGrafter"/>
</dbReference>
<keyword evidence="9 11" id="KW-0472">Membrane</keyword>
<dbReference type="Gene3D" id="3.40.930.10">
    <property type="entry name" value="Mannitol-specific EII, Chain A"/>
    <property type="match status" value="1"/>
</dbReference>
<evidence type="ECO:0000259" key="13">
    <source>
        <dbReference type="Pfam" id="PF00955"/>
    </source>
</evidence>
<name>A0A9N7UVX6_PLEPL</name>
<evidence type="ECO:0000256" key="11">
    <source>
        <dbReference type="RuleBase" id="RU362035"/>
    </source>
</evidence>
<reference evidence="15" key="1">
    <citation type="submission" date="2020-03" db="EMBL/GenBank/DDBJ databases">
        <authorList>
            <person name="Weist P."/>
        </authorList>
    </citation>
    <scope>NUCLEOTIDE SEQUENCE</scope>
</reference>
<evidence type="ECO:0000256" key="1">
    <source>
        <dbReference type="ARBA" id="ARBA00004651"/>
    </source>
</evidence>
<feature type="transmembrane region" description="Helical" evidence="11">
    <location>
        <begin position="508"/>
        <end position="526"/>
    </location>
</feature>
<feature type="transmembrane region" description="Helical" evidence="11">
    <location>
        <begin position="792"/>
        <end position="811"/>
    </location>
</feature>
<protein>
    <recommendedName>
        <fullName evidence="11">Anion exchange protein</fullName>
    </recommendedName>
</protein>
<feature type="domain" description="Band 3 cytoplasmic" evidence="14">
    <location>
        <begin position="200"/>
        <end position="310"/>
    </location>
</feature>
<evidence type="ECO:0000256" key="5">
    <source>
        <dbReference type="ARBA" id="ARBA00022681"/>
    </source>
</evidence>
<keyword evidence="5" id="KW-0039">Anion exchange</keyword>
<dbReference type="Pfam" id="PF00955">
    <property type="entry name" value="HCO3_cotransp"/>
    <property type="match status" value="1"/>
</dbReference>
<keyword evidence="4" id="KW-1003">Cell membrane</keyword>
<feature type="region of interest" description="Disordered" evidence="12">
    <location>
        <begin position="1"/>
        <end position="21"/>
    </location>
</feature>
<dbReference type="GO" id="GO:0016323">
    <property type="term" value="C:basolateral plasma membrane"/>
    <property type="evidence" value="ECO:0007669"/>
    <property type="project" value="TreeGrafter"/>
</dbReference>
<keyword evidence="16" id="KW-1185">Reference proteome</keyword>
<dbReference type="InterPro" id="IPR013769">
    <property type="entry name" value="Band3_cytoplasmic_dom"/>
</dbReference>
<dbReference type="SUPFAM" id="SSF55804">
    <property type="entry name" value="Phoshotransferase/anion transport protein"/>
    <property type="match status" value="1"/>
</dbReference>
<dbReference type="EMBL" id="CADEAL010002447">
    <property type="protein sequence ID" value="CAB1440418.1"/>
    <property type="molecule type" value="Genomic_DNA"/>
</dbReference>
<dbReference type="PROSITE" id="PS00219">
    <property type="entry name" value="ANION_EXCHANGER_1"/>
    <property type="match status" value="1"/>
</dbReference>
<feature type="compositionally biased region" description="Acidic residues" evidence="12">
    <location>
        <begin position="1"/>
        <end position="13"/>
    </location>
</feature>
<evidence type="ECO:0000256" key="9">
    <source>
        <dbReference type="ARBA" id="ARBA00023136"/>
    </source>
</evidence>
<dbReference type="GO" id="GO:0015106">
    <property type="term" value="F:bicarbonate transmembrane transporter activity"/>
    <property type="evidence" value="ECO:0007669"/>
    <property type="project" value="TreeGrafter"/>
</dbReference>
<dbReference type="NCBIfam" id="TIGR00834">
    <property type="entry name" value="ae"/>
    <property type="match status" value="1"/>
</dbReference>
<feature type="transmembrane region" description="Helical" evidence="11">
    <location>
        <begin position="862"/>
        <end position="883"/>
    </location>
</feature>
<keyword evidence="6 11" id="KW-0812">Transmembrane</keyword>
<dbReference type="PRINTS" id="PR00165">
    <property type="entry name" value="ANIONEXCHNGR"/>
</dbReference>
<gene>
    <name evidence="15" type="ORF">PLEPLA_LOCUS28184</name>
</gene>
<feature type="transmembrane region" description="Helical" evidence="11">
    <location>
        <begin position="710"/>
        <end position="733"/>
    </location>
</feature>
<evidence type="ECO:0000256" key="4">
    <source>
        <dbReference type="ARBA" id="ARBA00022475"/>
    </source>
</evidence>
<feature type="domain" description="Bicarbonate transporter-like transmembrane" evidence="13">
    <location>
        <begin position="363"/>
        <end position="894"/>
    </location>
</feature>
<feature type="transmembrane region" description="Helical" evidence="11">
    <location>
        <begin position="476"/>
        <end position="501"/>
    </location>
</feature>
<evidence type="ECO:0000256" key="2">
    <source>
        <dbReference type="ARBA" id="ARBA00010993"/>
    </source>
</evidence>
<feature type="transmembrane region" description="Helical" evidence="11">
    <location>
        <begin position="580"/>
        <end position="597"/>
    </location>
</feature>
<evidence type="ECO:0000313" key="16">
    <source>
        <dbReference type="Proteomes" id="UP001153269"/>
    </source>
</evidence>
<dbReference type="InterPro" id="IPR018241">
    <property type="entry name" value="Anion_exchange_CS"/>
</dbReference>
<dbReference type="FunFam" id="1.10.287.570:FF:000001">
    <property type="entry name" value="Anion exchange protein"/>
    <property type="match status" value="1"/>
</dbReference>
<feature type="transmembrane region" description="Helical" evidence="11">
    <location>
        <begin position="766"/>
        <end position="785"/>
    </location>
</feature>
<comment type="caution">
    <text evidence="15">The sequence shown here is derived from an EMBL/GenBank/DDBJ whole genome shotgun (WGS) entry which is preliminary data.</text>
</comment>
<accession>A0A9N7UVX6</accession>
<dbReference type="InterPro" id="IPR003020">
    <property type="entry name" value="HCO3_transpt_euk"/>
</dbReference>
<organism evidence="15 16">
    <name type="scientific">Pleuronectes platessa</name>
    <name type="common">European plaice</name>
    <dbReference type="NCBI Taxonomy" id="8262"/>
    <lineage>
        <taxon>Eukaryota</taxon>
        <taxon>Metazoa</taxon>
        <taxon>Chordata</taxon>
        <taxon>Craniata</taxon>
        <taxon>Vertebrata</taxon>
        <taxon>Euteleostomi</taxon>
        <taxon>Actinopterygii</taxon>
        <taxon>Neopterygii</taxon>
        <taxon>Teleostei</taxon>
        <taxon>Neoteleostei</taxon>
        <taxon>Acanthomorphata</taxon>
        <taxon>Carangaria</taxon>
        <taxon>Pleuronectiformes</taxon>
        <taxon>Pleuronectoidei</taxon>
        <taxon>Pleuronectidae</taxon>
        <taxon>Pleuronectes</taxon>
    </lineage>
</organism>
<evidence type="ECO:0000256" key="3">
    <source>
        <dbReference type="ARBA" id="ARBA00022448"/>
    </source>
</evidence>
<feature type="transmembrane region" description="Helical" evidence="11">
    <location>
        <begin position="668"/>
        <end position="689"/>
    </location>
</feature>
<dbReference type="PANTHER" id="PTHR11453:SF12">
    <property type="entry name" value="BAND 3 ANION TRANSPORT PROTEIN"/>
    <property type="match status" value="1"/>
</dbReference>
<evidence type="ECO:0000259" key="14">
    <source>
        <dbReference type="Pfam" id="PF07565"/>
    </source>
</evidence>
<dbReference type="AlphaFoldDB" id="A0A9N7UVX6"/>
<proteinExistence type="inferred from homology"/>
<comment type="similarity">
    <text evidence="2 11">Belongs to the anion exchanger (TC 2.A.31) family.</text>
</comment>
<evidence type="ECO:0000256" key="8">
    <source>
        <dbReference type="ARBA" id="ARBA00023065"/>
    </source>
</evidence>
<comment type="catalytic activity">
    <reaction evidence="10">
        <text>hydrogencarbonate(in) + chloride(out) = hydrogencarbonate(out) + chloride(in)</text>
        <dbReference type="Rhea" id="RHEA:72363"/>
        <dbReference type="ChEBI" id="CHEBI:17544"/>
        <dbReference type="ChEBI" id="CHEBI:17996"/>
    </reaction>
</comment>
<dbReference type="InterPro" id="IPR001717">
    <property type="entry name" value="Anion_exchange"/>
</dbReference>